<dbReference type="Proteomes" id="UP000616151">
    <property type="component" value="Unassembled WGS sequence"/>
</dbReference>
<sequence>MTSFNDFVLRDLRLCLLRALAEQPGYTANEVLLQKVAAGYGMSRTREVIRTELNFLADVSAITVVNQGSYAIATLHRRGQDHVDGLIEIAGVKKPSPKE</sequence>
<comment type="caution">
    <text evidence="1">The sequence shown here is derived from an EMBL/GenBank/DDBJ whole genome shotgun (WGS) entry which is preliminary data.</text>
</comment>
<gene>
    <name evidence="1" type="ORF">JHL16_18085</name>
</gene>
<organism evidence="1 2">
    <name type="scientific">Taklimakanibacter albus</name>
    <dbReference type="NCBI Taxonomy" id="2800327"/>
    <lineage>
        <taxon>Bacteria</taxon>
        <taxon>Pseudomonadati</taxon>
        <taxon>Pseudomonadota</taxon>
        <taxon>Alphaproteobacteria</taxon>
        <taxon>Hyphomicrobiales</taxon>
        <taxon>Aestuariivirgaceae</taxon>
        <taxon>Taklimakanibacter</taxon>
    </lineage>
</organism>
<evidence type="ECO:0000313" key="1">
    <source>
        <dbReference type="EMBL" id="MBK1868268.1"/>
    </source>
</evidence>
<protein>
    <submittedName>
        <fullName evidence="1">Uncharacterized protein</fullName>
    </submittedName>
</protein>
<name>A0ACC5R7C5_9HYPH</name>
<keyword evidence="2" id="KW-1185">Reference proteome</keyword>
<dbReference type="EMBL" id="JAENHL010000007">
    <property type="protein sequence ID" value="MBK1868268.1"/>
    <property type="molecule type" value="Genomic_DNA"/>
</dbReference>
<proteinExistence type="predicted"/>
<accession>A0ACC5R7C5</accession>
<reference evidence="1" key="1">
    <citation type="submission" date="2021-01" db="EMBL/GenBank/DDBJ databases">
        <authorList>
            <person name="Sun Q."/>
        </authorList>
    </citation>
    <scope>NUCLEOTIDE SEQUENCE</scope>
    <source>
        <strain evidence="1">YIM B02566</strain>
    </source>
</reference>
<evidence type="ECO:0000313" key="2">
    <source>
        <dbReference type="Proteomes" id="UP000616151"/>
    </source>
</evidence>